<comment type="caution">
    <text evidence="1">The sequence shown here is derived from an EMBL/GenBank/DDBJ whole genome shotgun (WGS) entry which is preliminary data.</text>
</comment>
<reference evidence="1 2" key="1">
    <citation type="submission" date="2024-01" db="EMBL/GenBank/DDBJ databases">
        <title>The genomes of 5 underutilized Papilionoideae crops provide insights into root nodulation and disease resistanc.</title>
        <authorList>
            <person name="Jiang F."/>
        </authorList>
    </citation>
    <scope>NUCLEOTIDE SEQUENCE [LARGE SCALE GENOMIC DNA]</scope>
    <source>
        <strain evidence="1">DUOXIRENSHENG_FW03</strain>
        <tissue evidence="1">Leaves</tissue>
    </source>
</reference>
<gene>
    <name evidence="1" type="ORF">VNO78_11696</name>
</gene>
<organism evidence="1 2">
    <name type="scientific">Psophocarpus tetragonolobus</name>
    <name type="common">Winged bean</name>
    <name type="synonym">Dolichos tetragonolobus</name>
    <dbReference type="NCBI Taxonomy" id="3891"/>
    <lineage>
        <taxon>Eukaryota</taxon>
        <taxon>Viridiplantae</taxon>
        <taxon>Streptophyta</taxon>
        <taxon>Embryophyta</taxon>
        <taxon>Tracheophyta</taxon>
        <taxon>Spermatophyta</taxon>
        <taxon>Magnoliopsida</taxon>
        <taxon>eudicotyledons</taxon>
        <taxon>Gunneridae</taxon>
        <taxon>Pentapetalae</taxon>
        <taxon>rosids</taxon>
        <taxon>fabids</taxon>
        <taxon>Fabales</taxon>
        <taxon>Fabaceae</taxon>
        <taxon>Papilionoideae</taxon>
        <taxon>50 kb inversion clade</taxon>
        <taxon>NPAAA clade</taxon>
        <taxon>indigoferoid/millettioid clade</taxon>
        <taxon>Phaseoleae</taxon>
        <taxon>Psophocarpus</taxon>
    </lineage>
</organism>
<proteinExistence type="predicted"/>
<keyword evidence="2" id="KW-1185">Reference proteome</keyword>
<dbReference type="EMBL" id="JAYMYS010000003">
    <property type="protein sequence ID" value="KAK7400488.1"/>
    <property type="molecule type" value="Genomic_DNA"/>
</dbReference>
<protein>
    <submittedName>
        <fullName evidence="1">Uncharacterized protein</fullName>
    </submittedName>
</protein>
<dbReference type="Proteomes" id="UP001386955">
    <property type="component" value="Unassembled WGS sequence"/>
</dbReference>
<evidence type="ECO:0000313" key="1">
    <source>
        <dbReference type="EMBL" id="KAK7400488.1"/>
    </source>
</evidence>
<sequence length="212" mass="24277">MYFEYFCLLPCNVLLFQHLPIGPDCDVGRSISVRKVDEGDHGLEMDVHLKGLQLMMGKCRLFSLGTHLQTLYRPIQFIKTRVKKRQQGQIDHTIAFRNPMPHGPVEEVRQENSFNPYSVPPSMACGKELHMGLLLSRNIIQFRLLKLKRAMNWMAFMLGILQPNGCFLLEQILIFHTMVFNLDRIPTSGNDWHEVQIAQAEVNANPVGACSK</sequence>
<dbReference type="AlphaFoldDB" id="A0AAN9SMY2"/>
<evidence type="ECO:0000313" key="2">
    <source>
        <dbReference type="Proteomes" id="UP001386955"/>
    </source>
</evidence>
<accession>A0AAN9SMY2</accession>
<name>A0AAN9SMY2_PSOTE</name>